<dbReference type="EMBL" id="QZDT01000012">
    <property type="protein sequence ID" value="NBJ92726.1"/>
    <property type="molecule type" value="Genomic_DNA"/>
</dbReference>
<dbReference type="RefSeq" id="WP_160559816.1">
    <property type="nucleotide sequence ID" value="NZ_QZDT01000012.1"/>
</dbReference>
<comment type="caution">
    <text evidence="3">The sequence shown here is derived from an EMBL/GenBank/DDBJ whole genome shotgun (WGS) entry which is preliminary data.</text>
</comment>
<evidence type="ECO:0000256" key="1">
    <source>
        <dbReference type="SAM" id="MobiDB-lite"/>
    </source>
</evidence>
<protein>
    <submittedName>
        <fullName evidence="3">Uncharacterized protein</fullName>
    </submittedName>
</protein>
<feature type="signal peptide" evidence="2">
    <location>
        <begin position="1"/>
        <end position="34"/>
    </location>
</feature>
<feature type="region of interest" description="Disordered" evidence="1">
    <location>
        <begin position="147"/>
        <end position="173"/>
    </location>
</feature>
<evidence type="ECO:0000256" key="2">
    <source>
        <dbReference type="SAM" id="SignalP"/>
    </source>
</evidence>
<evidence type="ECO:0000313" key="3">
    <source>
        <dbReference type="EMBL" id="NBJ92726.1"/>
    </source>
</evidence>
<keyword evidence="4" id="KW-1185">Reference proteome</keyword>
<organism evidence="3 4">
    <name type="scientific">Parablautia muri</name>
    <dbReference type="NCBI Taxonomy" id="2320879"/>
    <lineage>
        <taxon>Bacteria</taxon>
        <taxon>Bacillati</taxon>
        <taxon>Bacillota</taxon>
        <taxon>Clostridia</taxon>
        <taxon>Lachnospirales</taxon>
        <taxon>Lachnospiraceae</taxon>
        <taxon>Parablautia</taxon>
    </lineage>
</organism>
<name>A0A9X5GS21_9FIRM</name>
<sequence length="309" mass="33857">MGKRSVKKKLLAMIMSIGILGLGGASFTAPEVQAAEPPVISDLKVSESGDGQGIMAQCSYQNYNDQSGCEMTLYLYRKEETGQISILARQKLSYAVSGTGSTSVYQAQEGVYFASVGMNYGSEAVQTYSQSYYSVKIKDGKVEVTEISETDGDENTGSQNKAPKSGGEESKSTACQHNLEYKWERQATAGQDGLLAYQCTICGDVIDYKEAPNSAFSVFLKETAEKIKGAQAKEVVIDTDRWMSFDRTVLEALESRRDVAVDLYYQYQGQRYSVRIPAGEDVSGLADENGYCGFLYLRQVFDEASQIGE</sequence>
<gene>
    <name evidence="3" type="ORF">D5281_08985</name>
</gene>
<feature type="chain" id="PRO_5040721747" evidence="2">
    <location>
        <begin position="35"/>
        <end position="309"/>
    </location>
</feature>
<evidence type="ECO:0000313" key="4">
    <source>
        <dbReference type="Proteomes" id="UP001154420"/>
    </source>
</evidence>
<dbReference type="Proteomes" id="UP001154420">
    <property type="component" value="Unassembled WGS sequence"/>
</dbReference>
<reference evidence="3" key="1">
    <citation type="submission" date="2018-09" db="EMBL/GenBank/DDBJ databases">
        <title>Murine metabolic-syndrome-specific gut microbial biobank.</title>
        <authorList>
            <person name="Liu C."/>
        </authorList>
    </citation>
    <scope>NUCLEOTIDE SEQUENCE</scope>
    <source>
        <strain evidence="3">D42-62</strain>
    </source>
</reference>
<accession>A0A9X5GS21</accession>
<proteinExistence type="predicted"/>
<dbReference type="AlphaFoldDB" id="A0A9X5GS21"/>
<keyword evidence="2" id="KW-0732">Signal</keyword>
<dbReference type="OrthoDB" id="2065990at2"/>